<dbReference type="SUPFAM" id="SSF55136">
    <property type="entry name" value="Probable bacterial effector-binding domain"/>
    <property type="match status" value="1"/>
</dbReference>
<feature type="signal peptide" evidence="1">
    <location>
        <begin position="1"/>
        <end position="20"/>
    </location>
</feature>
<dbReference type="InterPro" id="IPR011256">
    <property type="entry name" value="Reg_factor_effector_dom_sf"/>
</dbReference>
<protein>
    <submittedName>
        <fullName evidence="2">SOUL heme-binding protein</fullName>
    </submittedName>
</protein>
<dbReference type="HOGENOM" id="CLU_068699_0_1_10"/>
<organism evidence="2">
    <name type="scientific">Chlorobium phaeobacteroides (strain BS1)</name>
    <dbReference type="NCBI Taxonomy" id="331678"/>
    <lineage>
        <taxon>Bacteria</taxon>
        <taxon>Pseudomonadati</taxon>
        <taxon>Chlorobiota</taxon>
        <taxon>Chlorobiia</taxon>
        <taxon>Chlorobiales</taxon>
        <taxon>Chlorobiaceae</taxon>
        <taxon>Chlorobium/Pelodictyon group</taxon>
        <taxon>Chlorobium</taxon>
    </lineage>
</organism>
<evidence type="ECO:0000313" key="2">
    <source>
        <dbReference type="EMBL" id="ACE05287.1"/>
    </source>
</evidence>
<dbReference type="KEGG" id="cpb:Cphamn1_2389"/>
<dbReference type="AlphaFoldDB" id="B3EPP7"/>
<proteinExistence type="predicted"/>
<accession>B3EPP7</accession>
<evidence type="ECO:0000256" key="1">
    <source>
        <dbReference type="SAM" id="SignalP"/>
    </source>
</evidence>
<feature type="chain" id="PRO_5002786369" evidence="1">
    <location>
        <begin position="21"/>
        <end position="205"/>
    </location>
</feature>
<dbReference type="eggNOG" id="COG3449">
    <property type="taxonomic scope" value="Bacteria"/>
</dbReference>
<dbReference type="PANTHER" id="PTHR11220:SF58">
    <property type="entry name" value="SOUL HEME-BINDING FAMILY PROTEIN"/>
    <property type="match status" value="1"/>
</dbReference>
<sequence length="205" mass="22719">MNIMLLLLSGLLLMSCSVLGKRTADEPGYSIVKKDGAFEIREYDAMIIAETLLDGSYRSTSGKGFSKLAKYIFGSNVGSEKIAMTAPVLQEAEGEKISMTAPVIQEKAGTKWKMAFVMPAEYTLQNLPKPVDPDILIREVPARKVASVRYSGLHSEKNIANWSAKLTEWLEKQGVKAVSVPRSASYDPPWTIPFLRRNEIHIDVL</sequence>
<dbReference type="PANTHER" id="PTHR11220">
    <property type="entry name" value="HEME-BINDING PROTEIN-RELATED"/>
    <property type="match status" value="1"/>
</dbReference>
<dbReference type="STRING" id="331678.Cphamn1_2389"/>
<dbReference type="OrthoDB" id="2156220at2"/>
<name>B3EPP7_CHLPB</name>
<dbReference type="Gene3D" id="3.20.80.10">
    <property type="entry name" value="Regulatory factor, effector binding domain"/>
    <property type="match status" value="1"/>
</dbReference>
<dbReference type="Pfam" id="PF04832">
    <property type="entry name" value="SOUL"/>
    <property type="match status" value="1"/>
</dbReference>
<dbReference type="EMBL" id="CP001101">
    <property type="protein sequence ID" value="ACE05287.1"/>
    <property type="molecule type" value="Genomic_DNA"/>
</dbReference>
<keyword evidence="1" id="KW-0732">Signal</keyword>
<dbReference type="InterPro" id="IPR006917">
    <property type="entry name" value="SOUL_heme-bd"/>
</dbReference>
<gene>
    <name evidence="2" type="ordered locus">Cphamn1_2389</name>
</gene>
<reference evidence="2" key="1">
    <citation type="submission" date="2008-06" db="EMBL/GenBank/DDBJ databases">
        <title>Complete sequence of Chlorobium phaeobacteroides BS1.</title>
        <authorList>
            <consortium name="US DOE Joint Genome Institute"/>
            <person name="Lucas S."/>
            <person name="Copeland A."/>
            <person name="Lapidus A."/>
            <person name="Glavina del Rio T."/>
            <person name="Dalin E."/>
            <person name="Tice H."/>
            <person name="Bruce D."/>
            <person name="Goodwin L."/>
            <person name="Pitluck S."/>
            <person name="Schmutz J."/>
            <person name="Larimer F."/>
            <person name="Land M."/>
            <person name="Hauser L."/>
            <person name="Kyrpides N."/>
            <person name="Ovchinnikova G."/>
            <person name="Li T."/>
            <person name="Liu Z."/>
            <person name="Zhao F."/>
            <person name="Overmann J."/>
            <person name="Bryant D.A."/>
            <person name="Richardson P."/>
        </authorList>
    </citation>
    <scope>NUCLEOTIDE SEQUENCE [LARGE SCALE GENOMIC DNA]</scope>
    <source>
        <strain evidence="2">BS1</strain>
    </source>
</reference>